<dbReference type="AlphaFoldDB" id="A0A8I3APP0"/>
<proteinExistence type="predicted"/>
<evidence type="ECO:0000313" key="3">
    <source>
        <dbReference type="Proteomes" id="UP000689129"/>
    </source>
</evidence>
<protein>
    <submittedName>
        <fullName evidence="2">Uncharacterized protein</fullName>
    </submittedName>
</protein>
<dbReference type="EMBL" id="JAEMWZ010000148">
    <property type="protein sequence ID" value="KAG7133979.1"/>
    <property type="molecule type" value="Genomic_DNA"/>
</dbReference>
<sequence length="75" mass="8005">MVFGLKTFSNDLPPPSTCMKTLDPGEGAERDKLLASLPEQITLFVLGGVCHAASTPSTRPSEPLGITTHICRNTH</sequence>
<comment type="caution">
    <text evidence="2">The sequence shown here is derived from an EMBL/GenBank/DDBJ whole genome shotgun (WGS) entry which is preliminary data.</text>
</comment>
<feature type="region of interest" description="Disordered" evidence="1">
    <location>
        <begin position="53"/>
        <end position="75"/>
    </location>
</feature>
<gene>
    <name evidence="2" type="ORF">HYQ45_007946</name>
</gene>
<evidence type="ECO:0000256" key="1">
    <source>
        <dbReference type="SAM" id="MobiDB-lite"/>
    </source>
</evidence>
<dbReference type="Proteomes" id="UP000689129">
    <property type="component" value="Unassembled WGS sequence"/>
</dbReference>
<reference evidence="2" key="1">
    <citation type="journal article" date="2021" name="Mol. Plant Pathol.">
        <title>A 20-kb lineage-specific genomic region tames virulence in pathogenic amphidiploid Verticillium longisporum.</title>
        <authorList>
            <person name="Harting R."/>
            <person name="Starke J."/>
            <person name="Kusch H."/>
            <person name="Poggeler S."/>
            <person name="Maurus I."/>
            <person name="Schluter R."/>
            <person name="Landesfeind M."/>
            <person name="Bulla I."/>
            <person name="Nowrousian M."/>
            <person name="de Jonge R."/>
            <person name="Stahlhut G."/>
            <person name="Hoff K.J."/>
            <person name="Asshauer K.P."/>
            <person name="Thurmer A."/>
            <person name="Stanke M."/>
            <person name="Daniel R."/>
            <person name="Morgenstern B."/>
            <person name="Thomma B.P.H.J."/>
            <person name="Kronstad J.W."/>
            <person name="Braus-Stromeyer S.A."/>
            <person name="Braus G.H."/>
        </authorList>
    </citation>
    <scope>NUCLEOTIDE SEQUENCE</scope>
    <source>
        <strain evidence="2">Vl32</strain>
    </source>
</reference>
<organism evidence="2 3">
    <name type="scientific">Verticillium longisporum</name>
    <name type="common">Verticillium dahliae var. longisporum</name>
    <dbReference type="NCBI Taxonomy" id="100787"/>
    <lineage>
        <taxon>Eukaryota</taxon>
        <taxon>Fungi</taxon>
        <taxon>Dikarya</taxon>
        <taxon>Ascomycota</taxon>
        <taxon>Pezizomycotina</taxon>
        <taxon>Sordariomycetes</taxon>
        <taxon>Hypocreomycetidae</taxon>
        <taxon>Glomerellales</taxon>
        <taxon>Plectosphaerellaceae</taxon>
        <taxon>Verticillium</taxon>
    </lineage>
</organism>
<evidence type="ECO:0000313" key="2">
    <source>
        <dbReference type="EMBL" id="KAG7133979.1"/>
    </source>
</evidence>
<name>A0A8I3APP0_VERLO</name>
<accession>A0A8I3APP0</accession>